<dbReference type="InterPro" id="IPR035965">
    <property type="entry name" value="PAS-like_dom_sf"/>
</dbReference>
<dbReference type="InterPro" id="IPR001789">
    <property type="entry name" value="Sig_transdc_resp-reg_receiver"/>
</dbReference>
<keyword evidence="13 17" id="KW-0472">Membrane</keyword>
<evidence type="ECO:0000256" key="11">
    <source>
        <dbReference type="ARBA" id="ARBA00022989"/>
    </source>
</evidence>
<dbReference type="Proteomes" id="UP000002191">
    <property type="component" value="Chromosome"/>
</dbReference>
<evidence type="ECO:0000256" key="7">
    <source>
        <dbReference type="ARBA" id="ARBA00022692"/>
    </source>
</evidence>
<reference evidence="23" key="1">
    <citation type="submission" date="2010-12" db="EMBL/GenBank/DDBJ databases">
        <title>Complete sequence of Desulfovibrio aespoeensis Aspo-2.</title>
        <authorList>
            <consortium name="US DOE Joint Genome Institute"/>
            <person name="Lucas S."/>
            <person name="Copeland A."/>
            <person name="Lapidus A."/>
            <person name="Cheng J.-F."/>
            <person name="Goodwin L."/>
            <person name="Pitluck S."/>
            <person name="Chertkov O."/>
            <person name="Misra M."/>
            <person name="Detter J.C."/>
            <person name="Han C."/>
            <person name="Tapia R."/>
            <person name="Land M."/>
            <person name="Hauser L."/>
            <person name="Kyrpides N."/>
            <person name="Ivanova N."/>
            <person name="Ovchinnikova G."/>
            <person name="Pedersen K."/>
            <person name="Jagevall S."/>
            <person name="Hazen T."/>
            <person name="Woyke T."/>
        </authorList>
    </citation>
    <scope>NUCLEOTIDE SEQUENCE [LARGE SCALE GENOMIC DNA]</scope>
    <source>
        <strain evidence="23">ATCC 700646 / DSM 10631 / Aspo-2</strain>
    </source>
</reference>
<evidence type="ECO:0000256" key="9">
    <source>
        <dbReference type="ARBA" id="ARBA00022777"/>
    </source>
</evidence>
<dbReference type="STRING" id="643562.Daes_1671"/>
<organism evidence="22 23">
    <name type="scientific">Pseudodesulfovibrio aespoeensis (strain ATCC 700646 / DSM 10631 / Aspo-2)</name>
    <name type="common">Desulfovibrio aespoeensis</name>
    <dbReference type="NCBI Taxonomy" id="643562"/>
    <lineage>
        <taxon>Bacteria</taxon>
        <taxon>Pseudomonadati</taxon>
        <taxon>Thermodesulfobacteriota</taxon>
        <taxon>Desulfovibrionia</taxon>
        <taxon>Desulfovibrionales</taxon>
        <taxon>Desulfovibrionaceae</taxon>
    </lineage>
</organism>
<dbReference type="FunFam" id="1.10.287.130:FF:000002">
    <property type="entry name" value="Two-component osmosensing histidine kinase"/>
    <property type="match status" value="1"/>
</dbReference>
<dbReference type="PROSITE" id="PS50113">
    <property type="entry name" value="PAC"/>
    <property type="match status" value="1"/>
</dbReference>
<evidence type="ECO:0000256" key="16">
    <source>
        <dbReference type="PROSITE-ProRule" id="PRU00169"/>
    </source>
</evidence>
<evidence type="ECO:0000259" key="18">
    <source>
        <dbReference type="PROSITE" id="PS50109"/>
    </source>
</evidence>
<keyword evidence="6" id="KW-0808">Transferase</keyword>
<keyword evidence="5 16" id="KW-0597">Phosphoprotein</keyword>
<dbReference type="PROSITE" id="PS50110">
    <property type="entry name" value="RESPONSE_REGULATORY"/>
    <property type="match status" value="1"/>
</dbReference>
<evidence type="ECO:0000256" key="2">
    <source>
        <dbReference type="ARBA" id="ARBA00004651"/>
    </source>
</evidence>
<evidence type="ECO:0000313" key="23">
    <source>
        <dbReference type="Proteomes" id="UP000002191"/>
    </source>
</evidence>
<dbReference type="InterPro" id="IPR033479">
    <property type="entry name" value="dCache_1"/>
</dbReference>
<dbReference type="Gene3D" id="3.30.450.20">
    <property type="entry name" value="PAS domain"/>
    <property type="match status" value="3"/>
</dbReference>
<dbReference type="SMART" id="SM00387">
    <property type="entry name" value="HATPase_c"/>
    <property type="match status" value="1"/>
</dbReference>
<dbReference type="SUPFAM" id="SSF55785">
    <property type="entry name" value="PYP-like sensor domain (PAS domain)"/>
    <property type="match status" value="1"/>
</dbReference>
<dbReference type="InterPro" id="IPR000700">
    <property type="entry name" value="PAS-assoc_C"/>
</dbReference>
<evidence type="ECO:0000256" key="12">
    <source>
        <dbReference type="ARBA" id="ARBA00023012"/>
    </source>
</evidence>
<feature type="transmembrane region" description="Helical" evidence="17">
    <location>
        <begin position="266"/>
        <end position="289"/>
    </location>
</feature>
<feature type="domain" description="Response regulatory" evidence="19">
    <location>
        <begin position="747"/>
        <end position="866"/>
    </location>
</feature>
<accession>E6VXX6</accession>
<dbReference type="InterPro" id="IPR005467">
    <property type="entry name" value="His_kinase_dom"/>
</dbReference>
<feature type="domain" description="PAS" evidence="20">
    <location>
        <begin position="356"/>
        <end position="429"/>
    </location>
</feature>
<dbReference type="Pfam" id="PF02743">
    <property type="entry name" value="dCache_1"/>
    <property type="match status" value="1"/>
</dbReference>
<proteinExistence type="predicted"/>
<dbReference type="PRINTS" id="PR00344">
    <property type="entry name" value="BCTRLSENSOR"/>
</dbReference>
<evidence type="ECO:0000256" key="3">
    <source>
        <dbReference type="ARBA" id="ARBA00012438"/>
    </source>
</evidence>
<comment type="catalytic activity">
    <reaction evidence="1">
        <text>ATP + protein L-histidine = ADP + protein N-phospho-L-histidine.</text>
        <dbReference type="EC" id="2.7.13.3"/>
    </reaction>
</comment>
<dbReference type="HOGENOM" id="CLU_000445_114_21_7"/>
<dbReference type="SMART" id="SM00448">
    <property type="entry name" value="REC"/>
    <property type="match status" value="1"/>
</dbReference>
<name>E6VXX6_PSEA9</name>
<feature type="transmembrane region" description="Helical" evidence="17">
    <location>
        <begin position="22"/>
        <end position="43"/>
    </location>
</feature>
<dbReference type="PROSITE" id="PS50109">
    <property type="entry name" value="HIS_KIN"/>
    <property type="match status" value="1"/>
</dbReference>
<dbReference type="PANTHER" id="PTHR45339">
    <property type="entry name" value="HYBRID SIGNAL TRANSDUCTION HISTIDINE KINASE J"/>
    <property type="match status" value="1"/>
</dbReference>
<dbReference type="InterPro" id="IPR003661">
    <property type="entry name" value="HisK_dim/P_dom"/>
</dbReference>
<evidence type="ECO:0000259" key="19">
    <source>
        <dbReference type="PROSITE" id="PS50110"/>
    </source>
</evidence>
<feature type="domain" description="PAC" evidence="21">
    <location>
        <begin position="432"/>
        <end position="484"/>
    </location>
</feature>
<dbReference type="InterPro" id="IPR036097">
    <property type="entry name" value="HisK_dim/P_sf"/>
</dbReference>
<dbReference type="InterPro" id="IPR001610">
    <property type="entry name" value="PAC"/>
</dbReference>
<dbReference type="CDD" id="cd00082">
    <property type="entry name" value="HisKA"/>
    <property type="match status" value="1"/>
</dbReference>
<reference evidence="22 23" key="2">
    <citation type="journal article" date="2014" name="Genome Announc.">
        <title>Complete Genome Sequence of the Subsurface, Mesophilic Sulfate-Reducing Bacterium Desulfovibrio aespoeensis Aspo-2.</title>
        <authorList>
            <person name="Pedersen K."/>
            <person name="Bengtsson A."/>
            <person name="Edlund J."/>
            <person name="Rabe L."/>
            <person name="Hazen T."/>
            <person name="Chakraborty R."/>
            <person name="Goodwin L."/>
            <person name="Shapiro N."/>
        </authorList>
    </citation>
    <scope>NUCLEOTIDE SEQUENCE [LARGE SCALE GENOMIC DNA]</scope>
    <source>
        <strain evidence="23">ATCC 700646 / DSM 10631 / Aspo-2</strain>
    </source>
</reference>
<dbReference type="Pfam" id="PF02518">
    <property type="entry name" value="HATPase_c"/>
    <property type="match status" value="1"/>
</dbReference>
<gene>
    <name evidence="22" type="ordered locus">Daes_1671</name>
</gene>
<dbReference type="Pfam" id="PF00512">
    <property type="entry name" value="HisKA"/>
    <property type="match status" value="1"/>
</dbReference>
<dbReference type="Gene3D" id="3.30.565.10">
    <property type="entry name" value="Histidine kinase-like ATPase, C-terminal domain"/>
    <property type="match status" value="1"/>
</dbReference>
<dbReference type="SUPFAM" id="SSF52172">
    <property type="entry name" value="CheY-like"/>
    <property type="match status" value="1"/>
</dbReference>
<dbReference type="InterPro" id="IPR004358">
    <property type="entry name" value="Sig_transdc_His_kin-like_C"/>
</dbReference>
<evidence type="ECO:0000256" key="15">
    <source>
        <dbReference type="ARBA" id="ARBA00068150"/>
    </source>
</evidence>
<dbReference type="CDD" id="cd16922">
    <property type="entry name" value="HATPase_EvgS-ArcB-TorS-like"/>
    <property type="match status" value="1"/>
</dbReference>
<keyword evidence="11 17" id="KW-1133">Transmembrane helix</keyword>
<dbReference type="GO" id="GO:0000155">
    <property type="term" value="F:phosphorelay sensor kinase activity"/>
    <property type="evidence" value="ECO:0007669"/>
    <property type="project" value="InterPro"/>
</dbReference>
<dbReference type="InterPro" id="IPR000014">
    <property type="entry name" value="PAS"/>
</dbReference>
<dbReference type="CDD" id="cd18774">
    <property type="entry name" value="PDC2_HK_sensor"/>
    <property type="match status" value="1"/>
</dbReference>
<evidence type="ECO:0000256" key="8">
    <source>
        <dbReference type="ARBA" id="ARBA00022741"/>
    </source>
</evidence>
<evidence type="ECO:0000256" key="5">
    <source>
        <dbReference type="ARBA" id="ARBA00022553"/>
    </source>
</evidence>
<dbReference type="Pfam" id="PF08447">
    <property type="entry name" value="PAS_3"/>
    <property type="match status" value="1"/>
</dbReference>
<dbReference type="EMBL" id="CP002431">
    <property type="protein sequence ID" value="ADU62683.1"/>
    <property type="molecule type" value="Genomic_DNA"/>
</dbReference>
<feature type="domain" description="Histidine kinase" evidence="18">
    <location>
        <begin position="502"/>
        <end position="725"/>
    </location>
</feature>
<evidence type="ECO:0000256" key="1">
    <source>
        <dbReference type="ARBA" id="ARBA00000085"/>
    </source>
</evidence>
<dbReference type="InterPro" id="IPR013655">
    <property type="entry name" value="PAS_fold_3"/>
</dbReference>
<dbReference type="SMART" id="SM00388">
    <property type="entry name" value="HisKA"/>
    <property type="match status" value="1"/>
</dbReference>
<dbReference type="NCBIfam" id="TIGR00229">
    <property type="entry name" value="sensory_box"/>
    <property type="match status" value="1"/>
</dbReference>
<dbReference type="SMART" id="SM00091">
    <property type="entry name" value="PAS"/>
    <property type="match status" value="1"/>
</dbReference>
<keyword evidence="12" id="KW-0902">Two-component regulatory system</keyword>
<dbReference type="AlphaFoldDB" id="E6VXX6"/>
<dbReference type="CDD" id="cd00130">
    <property type="entry name" value="PAS"/>
    <property type="match status" value="1"/>
</dbReference>
<sequence length="867" mass="96831">MRPDATPTMPTLSLNNLLQRNLMRWVLVPSLFFILLLGGYIAYEKTRDFELRNTILAQSLSKQITTHVTDAEAAIGNLATALERYDPFWYTTALANFLRSYPHVEGLAYLDPQGRVLSSSPAGSDLLTMQLFLERVTEIPAIISNPIRSPTSHNVVVYIGLRTPSGNVLVGELSMSAFQRHIEELLPPSGGRVILSDRYGNLVSHPDLHRVAIQDNIGNLDILHSVGNSGSNTALFGDDGTYYIGTVSRIPRLDWIILIAKPASEVFLPIITPIIILLSLILLAFFLFVNMLKYRLRETIISPFAAFTEFIEQTARGNYHHQRSNKQTFAELAIIEHKFDEMVMQMTQRESQIKESEERFRQLVESIHEFYWISELANGRIIYASPSYEAIWGRSRQSLHDNPETFFLAIKPEDRLSVIEAFSALRVEGIEVDEEFRITLPDGGERWIRAQAFPVRDERGGSVRQAGVAEDITERKATQQALMEAKHSAEAANQSKTEFLTNISHELRTPLNGILGMLQLTRETRLKPEQAEYIDTAISSSKVLLNVINDILNIAQIEAGRLTLLDAPFSTNEVLETIYRFFRHSTEAKGVELTMDMEPGFPKTLVGDEVRIRQILFNLLGNSVKFTDQGHISVHASILPVTPRPGRVTVLLVIKDTGIGIPSDKIDYVFESFTQVDGTYTRQYQGTGLGLGIVRSLVWSMNGTIAVDSETGMGTTIYVTLQLSLPKGDDQVDEPPRPVLRERTGLAILVVEDDRVNQLAISRMLEKMGHFPTCTPNGEKALEMLKGSIFDCVFMDIQMPVMDGMEATRMIRTAPSLAGVASIPIIALTAHAMPADREAFLKAGMNDYVAKPVSFEQLAEVLSRIIA</sequence>
<dbReference type="PROSITE" id="PS50112">
    <property type="entry name" value="PAS"/>
    <property type="match status" value="1"/>
</dbReference>
<dbReference type="EC" id="2.7.13.3" evidence="3"/>
<dbReference type="GO" id="GO:0005524">
    <property type="term" value="F:ATP binding"/>
    <property type="evidence" value="ECO:0007669"/>
    <property type="project" value="UniProtKB-KW"/>
</dbReference>
<keyword evidence="7 17" id="KW-0812">Transmembrane</keyword>
<dbReference type="KEGG" id="das:Daes_1671"/>
<evidence type="ECO:0000313" key="22">
    <source>
        <dbReference type="EMBL" id="ADU62683.1"/>
    </source>
</evidence>
<dbReference type="PANTHER" id="PTHR45339:SF5">
    <property type="entry name" value="HISTIDINE KINASE"/>
    <property type="match status" value="1"/>
</dbReference>
<dbReference type="FunFam" id="3.30.565.10:FF:000010">
    <property type="entry name" value="Sensor histidine kinase RcsC"/>
    <property type="match status" value="1"/>
</dbReference>
<comment type="subcellular location">
    <subcellularLocation>
        <location evidence="2">Cell membrane</location>
        <topology evidence="2">Multi-pass membrane protein</topology>
    </subcellularLocation>
</comment>
<dbReference type="InterPro" id="IPR003594">
    <property type="entry name" value="HATPase_dom"/>
</dbReference>
<dbReference type="Gene3D" id="3.40.50.2300">
    <property type="match status" value="1"/>
</dbReference>
<evidence type="ECO:0000256" key="6">
    <source>
        <dbReference type="ARBA" id="ARBA00022679"/>
    </source>
</evidence>
<dbReference type="InterPro" id="IPR036890">
    <property type="entry name" value="HATPase_C_sf"/>
</dbReference>
<evidence type="ECO:0000259" key="21">
    <source>
        <dbReference type="PROSITE" id="PS50113"/>
    </source>
</evidence>
<feature type="modified residue" description="4-aspartylphosphate" evidence="16">
    <location>
        <position position="796"/>
    </location>
</feature>
<keyword evidence="4" id="KW-1003">Cell membrane</keyword>
<dbReference type="eggNOG" id="COG5002">
    <property type="taxonomic scope" value="Bacteria"/>
</dbReference>
<evidence type="ECO:0000256" key="13">
    <source>
        <dbReference type="ARBA" id="ARBA00023136"/>
    </source>
</evidence>
<dbReference type="Pfam" id="PF00072">
    <property type="entry name" value="Response_reg"/>
    <property type="match status" value="1"/>
</dbReference>
<evidence type="ECO:0000256" key="17">
    <source>
        <dbReference type="SAM" id="Phobius"/>
    </source>
</evidence>
<keyword evidence="23" id="KW-1185">Reference proteome</keyword>
<dbReference type="Gene3D" id="1.10.287.130">
    <property type="match status" value="1"/>
</dbReference>
<dbReference type="InterPro" id="IPR011006">
    <property type="entry name" value="CheY-like_superfamily"/>
</dbReference>
<dbReference type="GO" id="GO:0005886">
    <property type="term" value="C:plasma membrane"/>
    <property type="evidence" value="ECO:0007669"/>
    <property type="project" value="UniProtKB-SubCell"/>
</dbReference>
<evidence type="ECO:0000256" key="10">
    <source>
        <dbReference type="ARBA" id="ARBA00022840"/>
    </source>
</evidence>
<protein>
    <recommendedName>
        <fullName evidence="15">Sensory/regulatory protein RpfC</fullName>
        <ecNumber evidence="3">2.7.13.3</ecNumber>
    </recommendedName>
</protein>
<dbReference type="SMART" id="SM00086">
    <property type="entry name" value="PAC"/>
    <property type="match status" value="1"/>
</dbReference>
<dbReference type="SUPFAM" id="SSF47384">
    <property type="entry name" value="Homodimeric domain of signal transducing histidine kinase"/>
    <property type="match status" value="1"/>
</dbReference>
<comment type="subunit">
    <text evidence="14">At low DSF concentrations, interacts with RpfF.</text>
</comment>
<keyword evidence="9" id="KW-0418">Kinase</keyword>
<evidence type="ECO:0000256" key="4">
    <source>
        <dbReference type="ARBA" id="ARBA00022475"/>
    </source>
</evidence>
<keyword evidence="10" id="KW-0067">ATP-binding</keyword>
<evidence type="ECO:0000256" key="14">
    <source>
        <dbReference type="ARBA" id="ARBA00064003"/>
    </source>
</evidence>
<dbReference type="SUPFAM" id="SSF55874">
    <property type="entry name" value="ATPase domain of HSP90 chaperone/DNA topoisomerase II/histidine kinase"/>
    <property type="match status" value="1"/>
</dbReference>
<keyword evidence="8" id="KW-0547">Nucleotide-binding</keyword>
<evidence type="ECO:0000259" key="20">
    <source>
        <dbReference type="PROSITE" id="PS50112"/>
    </source>
</evidence>
<dbReference type="Gene3D" id="6.10.340.10">
    <property type="match status" value="1"/>
</dbReference>
<dbReference type="CDD" id="cd17546">
    <property type="entry name" value="REC_hyHK_CKI1_RcsC-like"/>
    <property type="match status" value="1"/>
</dbReference>